<sequence>MYANNGRCRHDHYYRRSTNECTNECNNGLYVIGDTCVEEGTNVALNKDVFPPNESVGVVTDGNTQSCYSSPTDGPQAIEAIEVNLGRNHKIDRVKYTSLSSLNGNVVQLLDVNRRAIESRIVSSTEMEDVEIDFYSYDNVHYIKIFGEQSLDVCELEAMFSNHADCRGGFFVLETTNECVATCPTGFYEHHDKCKEFNSNVAFEKHIYANFTCSNQNLNNIVDGFHNNGVWTSQLCAIQGCGVDGQHAYFDIDLGIDHEIDRVVLKYADNNTDAFFQSEVILFNNEMHERARVQLTENIEESRTMIFDFDLTDDVRIIRLNSSVDYIRICELMAYNTGGLVD</sequence>
<proteinExistence type="predicted"/>
<protein>
    <recommendedName>
        <fullName evidence="2">F5/8 type C domain-containing protein</fullName>
    </recommendedName>
</protein>
<dbReference type="Gene3D" id="2.60.120.260">
    <property type="entry name" value="Galactose-binding domain-like"/>
    <property type="match status" value="2"/>
</dbReference>
<organism evidence="1">
    <name type="scientific">Corethron hystrix</name>
    <dbReference type="NCBI Taxonomy" id="216773"/>
    <lineage>
        <taxon>Eukaryota</taxon>
        <taxon>Sar</taxon>
        <taxon>Stramenopiles</taxon>
        <taxon>Ochrophyta</taxon>
        <taxon>Bacillariophyta</taxon>
        <taxon>Coscinodiscophyceae</taxon>
        <taxon>Corethrophycidae</taxon>
        <taxon>Corethrales</taxon>
        <taxon>Corethraceae</taxon>
        <taxon>Corethron</taxon>
    </lineage>
</organism>
<dbReference type="AlphaFoldDB" id="A0A7S1BUL6"/>
<name>A0A7S1BUL6_9STRA</name>
<accession>A0A7S1BUL6</accession>
<reference evidence="1" key="1">
    <citation type="submission" date="2021-01" db="EMBL/GenBank/DDBJ databases">
        <authorList>
            <person name="Corre E."/>
            <person name="Pelletier E."/>
            <person name="Niang G."/>
            <person name="Scheremetjew M."/>
            <person name="Finn R."/>
            <person name="Kale V."/>
            <person name="Holt S."/>
            <person name="Cochrane G."/>
            <person name="Meng A."/>
            <person name="Brown T."/>
            <person name="Cohen L."/>
        </authorList>
    </citation>
    <scope>NUCLEOTIDE SEQUENCE</scope>
    <source>
        <strain evidence="1">308</strain>
    </source>
</reference>
<evidence type="ECO:0008006" key="2">
    <source>
        <dbReference type="Google" id="ProtNLM"/>
    </source>
</evidence>
<evidence type="ECO:0000313" key="1">
    <source>
        <dbReference type="EMBL" id="CAD8897546.1"/>
    </source>
</evidence>
<dbReference type="EMBL" id="HBFR01033897">
    <property type="protein sequence ID" value="CAD8897546.1"/>
    <property type="molecule type" value="Transcribed_RNA"/>
</dbReference>
<gene>
    <name evidence="1" type="ORF">CHYS00102_LOCUS24760</name>
</gene>